<name>A0A818IH38_9BILA</name>
<feature type="compositionally biased region" description="Acidic residues" evidence="1">
    <location>
        <begin position="305"/>
        <end position="322"/>
    </location>
</feature>
<proteinExistence type="predicted"/>
<dbReference type="InterPro" id="IPR013078">
    <property type="entry name" value="His_Pase_superF_clade-1"/>
</dbReference>
<dbReference type="SUPFAM" id="SSF53254">
    <property type="entry name" value="Phosphoglycerate mutase-like"/>
    <property type="match status" value="1"/>
</dbReference>
<dbReference type="Proteomes" id="UP000663844">
    <property type="component" value="Unassembled WGS sequence"/>
</dbReference>
<dbReference type="AlphaFoldDB" id="A0A818IH38"/>
<evidence type="ECO:0008006" key="4">
    <source>
        <dbReference type="Google" id="ProtNLM"/>
    </source>
</evidence>
<comment type="caution">
    <text evidence="2">The sequence shown here is derived from an EMBL/GenBank/DDBJ whole genome shotgun (WGS) entry which is preliminary data.</text>
</comment>
<evidence type="ECO:0000313" key="2">
    <source>
        <dbReference type="EMBL" id="CAF3519751.1"/>
    </source>
</evidence>
<feature type="region of interest" description="Disordered" evidence="1">
    <location>
        <begin position="300"/>
        <end position="329"/>
    </location>
</feature>
<dbReference type="InterPro" id="IPR029033">
    <property type="entry name" value="His_PPase_superfam"/>
</dbReference>
<evidence type="ECO:0000313" key="3">
    <source>
        <dbReference type="Proteomes" id="UP000663844"/>
    </source>
</evidence>
<accession>A0A818IH38</accession>
<dbReference type="EMBL" id="CAJOAZ010000076">
    <property type="protein sequence ID" value="CAF3519751.1"/>
    <property type="molecule type" value="Genomic_DNA"/>
</dbReference>
<evidence type="ECO:0000256" key="1">
    <source>
        <dbReference type="SAM" id="MobiDB-lite"/>
    </source>
</evidence>
<reference evidence="2" key="1">
    <citation type="submission" date="2021-02" db="EMBL/GenBank/DDBJ databases">
        <authorList>
            <person name="Nowell W R."/>
        </authorList>
    </citation>
    <scope>NUCLEOTIDE SEQUENCE</scope>
</reference>
<organism evidence="2 3">
    <name type="scientific">Adineta steineri</name>
    <dbReference type="NCBI Taxonomy" id="433720"/>
    <lineage>
        <taxon>Eukaryota</taxon>
        <taxon>Metazoa</taxon>
        <taxon>Spiralia</taxon>
        <taxon>Gnathifera</taxon>
        <taxon>Rotifera</taxon>
        <taxon>Eurotatoria</taxon>
        <taxon>Bdelloidea</taxon>
        <taxon>Adinetida</taxon>
        <taxon>Adinetidae</taxon>
        <taxon>Adineta</taxon>
    </lineage>
</organism>
<dbReference type="Gene3D" id="3.40.50.1240">
    <property type="entry name" value="Phosphoglycerate mutase-like"/>
    <property type="match status" value="1"/>
</dbReference>
<gene>
    <name evidence="2" type="ORF">OXD698_LOCUS2353</name>
</gene>
<protein>
    <recommendedName>
        <fullName evidence="4">Phosphoglycerate mutase-like protein</fullName>
    </recommendedName>
</protein>
<sequence length="329" mass="37792">MCEIDLFECVAPSTASSSDSQYFFLIRHGIYLSTSNKDHGLIELGKKQAYAAAETIDILAHSLEKSLNNSSRILFTYLIQSGYKRAYQTGLITGHRLQEMQRLERSFNEIFKCYKCWGEIHSIERFQQRWQKIQRLFFSSSSSSNHNIAPKHYVIFSHGNLLSSIINFLMSGPSWNFSNIAPHCSVSILSYKPGNLLPQIVLTPFQILNQSLPTTINNINPRKMRLKEIVTTGIINEQIWKLIINSIIPERVVGSYTDQISRISEFIPGNEEESHYMLLIFKKYYSQIITTTTTNDKLSIIDQNSDSDNEEEEDENDAEDQNDLISINR</sequence>
<dbReference type="CDD" id="cd07067">
    <property type="entry name" value="HP_PGM_like"/>
    <property type="match status" value="1"/>
</dbReference>